<dbReference type="InterPro" id="IPR018062">
    <property type="entry name" value="HTH_AraC-typ_CS"/>
</dbReference>
<keyword evidence="9" id="KW-0805">Transcription regulation</keyword>
<comment type="cofactor">
    <cofactor evidence="2">
        <name>Zn(2+)</name>
        <dbReference type="ChEBI" id="CHEBI:29105"/>
    </cofactor>
</comment>
<dbReference type="InterPro" id="IPR009057">
    <property type="entry name" value="Homeodomain-like_sf"/>
</dbReference>
<dbReference type="AlphaFoldDB" id="A0A222G9B9"/>
<dbReference type="PANTHER" id="PTHR43003">
    <property type="entry name" value="DNA-3-METHYLADENINE GLYCOSYLASE"/>
    <property type="match status" value="1"/>
</dbReference>
<dbReference type="SUPFAM" id="SSF46689">
    <property type="entry name" value="Homeodomain-like"/>
    <property type="match status" value="1"/>
</dbReference>
<keyword evidence="13" id="KW-0234">DNA repair</keyword>
<evidence type="ECO:0000256" key="12">
    <source>
        <dbReference type="ARBA" id="ARBA00023163"/>
    </source>
</evidence>
<dbReference type="InterPro" id="IPR037046">
    <property type="entry name" value="AlkA_N_sf"/>
</dbReference>
<evidence type="ECO:0000256" key="11">
    <source>
        <dbReference type="ARBA" id="ARBA00023159"/>
    </source>
</evidence>
<evidence type="ECO:0000313" key="15">
    <source>
        <dbReference type="EMBL" id="ASP48479.1"/>
    </source>
</evidence>
<dbReference type="FunFam" id="3.40.10.10:FF:000001">
    <property type="entry name" value="DNA-3-methyladenine glycosylase 2"/>
    <property type="match status" value="1"/>
</dbReference>
<dbReference type="InterPro" id="IPR003265">
    <property type="entry name" value="HhH-GPD_domain"/>
</dbReference>
<reference evidence="15 16" key="1">
    <citation type="submission" date="2017-08" db="EMBL/GenBank/DDBJ databases">
        <title>Complete genome of Colwellia sp. NB097-1, a psychrophile bacterium ioslated from Bering Sea.</title>
        <authorList>
            <person name="Chen X."/>
        </authorList>
    </citation>
    <scope>NUCLEOTIDE SEQUENCE [LARGE SCALE GENOMIC DNA]</scope>
    <source>
        <strain evidence="15 16">NB097-1</strain>
    </source>
</reference>
<dbReference type="InterPro" id="IPR023170">
    <property type="entry name" value="HhH_base_excis_C"/>
</dbReference>
<dbReference type="GO" id="GO:0006285">
    <property type="term" value="P:base-excision repair, AP site formation"/>
    <property type="evidence" value="ECO:0007669"/>
    <property type="project" value="TreeGrafter"/>
</dbReference>
<evidence type="ECO:0000256" key="13">
    <source>
        <dbReference type="ARBA" id="ARBA00023204"/>
    </source>
</evidence>
<dbReference type="EMBL" id="CP020465">
    <property type="protein sequence ID" value="ASP48479.1"/>
    <property type="molecule type" value="Genomic_DNA"/>
</dbReference>
<keyword evidence="5" id="KW-0808">Transferase</keyword>
<keyword evidence="16" id="KW-1185">Reference proteome</keyword>
<dbReference type="GO" id="GO:0043916">
    <property type="term" value="F:DNA-7-methylguanine glycosylase activity"/>
    <property type="evidence" value="ECO:0007669"/>
    <property type="project" value="TreeGrafter"/>
</dbReference>
<evidence type="ECO:0000256" key="1">
    <source>
        <dbReference type="ARBA" id="ARBA00000086"/>
    </source>
</evidence>
<dbReference type="SUPFAM" id="SSF55945">
    <property type="entry name" value="TATA-box binding protein-like"/>
    <property type="match status" value="1"/>
</dbReference>
<comment type="catalytic activity">
    <reaction evidence="1">
        <text>Hydrolysis of alkylated DNA, releasing 3-methyladenine, 3-methylguanine, 7-methylguanine and 7-methyladenine.</text>
        <dbReference type="EC" id="3.2.2.21"/>
    </reaction>
</comment>
<dbReference type="GO" id="GO:0008270">
    <property type="term" value="F:zinc ion binding"/>
    <property type="evidence" value="ECO:0007669"/>
    <property type="project" value="InterPro"/>
</dbReference>
<sequence>MFSIEVCENARLSRDARFDGKFFTAVITTGIFCRPICPARPPKPENVTYYESAELAQQSGFRPCKRCFPQLAPNLPLPRKIKQITQTYYENNYSLQKCAEQLDISERQIRRLFLQYYGLPPSEFFHQQRLLLAHKLLISTSLSITDVAFAAGFNSIRRFNEVILQTYKTSPSKIRGNKKISSDMQVTILLPYKAPFDWPLMLNFFRSRKMSNIEDISTEHYFRTVELENCRGWIKVTHHQDKSALNLTVKLTDYSYLHQIIARVRRMFDLDADMQLIHQHLITHPKLASVIEQFPGLRLPGCWDIFEFSIRAILGQQISVKGATTLAQRIAEKYGETAVDIEQPENISVSKYFPSVAALINIDYQEIGLTRSRIATLQTWVAYFQEHDTVFAKGLTIEELEVKLTELKGIGPWTVNYIGMRGLSDPDAFPSADLGIIKALTIDEVKPKNKDILALAEKWQPWRAYAAIYLWQSLATKT</sequence>
<evidence type="ECO:0000256" key="9">
    <source>
        <dbReference type="ARBA" id="ARBA00023015"/>
    </source>
</evidence>
<dbReference type="EC" id="3.2.2.21" evidence="3"/>
<evidence type="ECO:0000259" key="14">
    <source>
        <dbReference type="PROSITE" id="PS01124"/>
    </source>
</evidence>
<dbReference type="Gene3D" id="1.10.1670.10">
    <property type="entry name" value="Helix-hairpin-Helix base-excision DNA repair enzymes (C-terminal)"/>
    <property type="match status" value="1"/>
</dbReference>
<evidence type="ECO:0000256" key="8">
    <source>
        <dbReference type="ARBA" id="ARBA00022833"/>
    </source>
</evidence>
<keyword evidence="12" id="KW-0804">Transcription</keyword>
<evidence type="ECO:0000256" key="7">
    <source>
        <dbReference type="ARBA" id="ARBA00022763"/>
    </source>
</evidence>
<dbReference type="Pfam" id="PF12833">
    <property type="entry name" value="HTH_18"/>
    <property type="match status" value="1"/>
</dbReference>
<dbReference type="Gene3D" id="1.10.10.60">
    <property type="entry name" value="Homeodomain-like"/>
    <property type="match status" value="1"/>
</dbReference>
<dbReference type="GO" id="GO:0032131">
    <property type="term" value="F:alkylated DNA binding"/>
    <property type="evidence" value="ECO:0007669"/>
    <property type="project" value="TreeGrafter"/>
</dbReference>
<accession>A0A222G9B9</accession>
<dbReference type="InterPro" id="IPR035451">
    <property type="entry name" value="Ada-like_dom_sf"/>
</dbReference>
<dbReference type="PANTHER" id="PTHR43003:SF13">
    <property type="entry name" value="DNA-3-METHYLADENINE GLYCOSYLASE 2"/>
    <property type="match status" value="1"/>
</dbReference>
<dbReference type="OrthoDB" id="9811249at2"/>
<dbReference type="RefSeq" id="WP_081151899.1">
    <property type="nucleotide sequence ID" value="NZ_CP020465.1"/>
</dbReference>
<dbReference type="Gene3D" id="1.10.340.30">
    <property type="entry name" value="Hypothetical protein, domain 2"/>
    <property type="match status" value="1"/>
</dbReference>
<evidence type="ECO:0000313" key="16">
    <source>
        <dbReference type="Proteomes" id="UP000202259"/>
    </source>
</evidence>
<dbReference type="InterPro" id="IPR011257">
    <property type="entry name" value="DNA_glycosylase"/>
</dbReference>
<dbReference type="InterPro" id="IPR004026">
    <property type="entry name" value="Ada_DNA_repair_Zn-bd"/>
</dbReference>
<dbReference type="GO" id="GO:0008725">
    <property type="term" value="F:DNA-3-methyladenine glycosylase activity"/>
    <property type="evidence" value="ECO:0007669"/>
    <property type="project" value="TreeGrafter"/>
</dbReference>
<evidence type="ECO:0000256" key="6">
    <source>
        <dbReference type="ARBA" id="ARBA00022723"/>
    </source>
</evidence>
<dbReference type="GO" id="GO:0003700">
    <property type="term" value="F:DNA-binding transcription factor activity"/>
    <property type="evidence" value="ECO:0007669"/>
    <property type="project" value="InterPro"/>
</dbReference>
<dbReference type="PROSITE" id="PS01124">
    <property type="entry name" value="HTH_ARAC_FAMILY_2"/>
    <property type="match status" value="1"/>
</dbReference>
<dbReference type="CDD" id="cd00056">
    <property type="entry name" value="ENDO3c"/>
    <property type="match status" value="1"/>
</dbReference>
<name>A0A222G9B9_9GAMM</name>
<keyword evidence="8" id="KW-0862">Zinc</keyword>
<protein>
    <recommendedName>
        <fullName evidence="3">DNA-3-methyladenine glycosylase II</fullName>
        <ecNumber evidence="3">3.2.2.21</ecNumber>
    </recommendedName>
</protein>
<dbReference type="Gene3D" id="3.40.10.10">
    <property type="entry name" value="DNA Methylphosphotriester Repair Domain"/>
    <property type="match status" value="1"/>
</dbReference>
<dbReference type="InterPro" id="IPR051912">
    <property type="entry name" value="Alkylbase_DNA_Glycosylase/TA"/>
</dbReference>
<dbReference type="SMART" id="SM01009">
    <property type="entry name" value="AlkA_N"/>
    <property type="match status" value="1"/>
</dbReference>
<dbReference type="GO" id="GO:0032259">
    <property type="term" value="P:methylation"/>
    <property type="evidence" value="ECO:0007669"/>
    <property type="project" value="UniProtKB-KW"/>
</dbReference>
<dbReference type="InterPro" id="IPR010316">
    <property type="entry name" value="AlkA_N"/>
</dbReference>
<dbReference type="PROSITE" id="PS00041">
    <property type="entry name" value="HTH_ARAC_FAMILY_1"/>
    <property type="match status" value="1"/>
</dbReference>
<evidence type="ECO:0000256" key="10">
    <source>
        <dbReference type="ARBA" id="ARBA00023125"/>
    </source>
</evidence>
<evidence type="ECO:0000256" key="2">
    <source>
        <dbReference type="ARBA" id="ARBA00001947"/>
    </source>
</evidence>
<dbReference type="SMART" id="SM00478">
    <property type="entry name" value="ENDO3c"/>
    <property type="match status" value="1"/>
</dbReference>
<dbReference type="Pfam" id="PF02805">
    <property type="entry name" value="Ada_Zn_binding"/>
    <property type="match status" value="1"/>
</dbReference>
<evidence type="ECO:0000256" key="5">
    <source>
        <dbReference type="ARBA" id="ARBA00022679"/>
    </source>
</evidence>
<dbReference type="Gene3D" id="3.30.310.20">
    <property type="entry name" value="DNA-3-methyladenine glycosylase AlkA, N-terminal domain"/>
    <property type="match status" value="1"/>
</dbReference>
<evidence type="ECO:0000256" key="4">
    <source>
        <dbReference type="ARBA" id="ARBA00022603"/>
    </source>
</evidence>
<organism evidence="15 16">
    <name type="scientific">Cognaticolwellia beringensis</name>
    <dbReference type="NCBI Taxonomy" id="1967665"/>
    <lineage>
        <taxon>Bacteria</taxon>
        <taxon>Pseudomonadati</taxon>
        <taxon>Pseudomonadota</taxon>
        <taxon>Gammaproteobacteria</taxon>
        <taxon>Alteromonadales</taxon>
        <taxon>Colwelliaceae</taxon>
        <taxon>Cognaticolwellia</taxon>
    </lineage>
</organism>
<keyword evidence="10" id="KW-0238">DNA-binding</keyword>
<keyword evidence="4" id="KW-0489">Methyltransferase</keyword>
<proteinExistence type="predicted"/>
<dbReference type="GO" id="GO:0005737">
    <property type="term" value="C:cytoplasm"/>
    <property type="evidence" value="ECO:0007669"/>
    <property type="project" value="TreeGrafter"/>
</dbReference>
<dbReference type="GO" id="GO:0008168">
    <property type="term" value="F:methyltransferase activity"/>
    <property type="evidence" value="ECO:0007669"/>
    <property type="project" value="UniProtKB-KW"/>
</dbReference>
<dbReference type="GO" id="GO:0043565">
    <property type="term" value="F:sequence-specific DNA binding"/>
    <property type="evidence" value="ECO:0007669"/>
    <property type="project" value="InterPro"/>
</dbReference>
<feature type="domain" description="HTH araC/xylS-type" evidence="14">
    <location>
        <begin position="79"/>
        <end position="177"/>
    </location>
</feature>
<dbReference type="SUPFAM" id="SSF57884">
    <property type="entry name" value="Ada DNA repair protein, N-terminal domain (N-Ada 10)"/>
    <property type="match status" value="1"/>
</dbReference>
<keyword evidence="7" id="KW-0227">DNA damage</keyword>
<dbReference type="SMART" id="SM00342">
    <property type="entry name" value="HTH_ARAC"/>
    <property type="match status" value="1"/>
</dbReference>
<dbReference type="Pfam" id="PF06029">
    <property type="entry name" value="AlkA_N"/>
    <property type="match status" value="1"/>
</dbReference>
<keyword evidence="6" id="KW-0479">Metal-binding</keyword>
<dbReference type="KEGG" id="cber:B5D82_12310"/>
<dbReference type="InterPro" id="IPR018060">
    <property type="entry name" value="HTH_AraC"/>
</dbReference>
<evidence type="ECO:0000256" key="3">
    <source>
        <dbReference type="ARBA" id="ARBA00012000"/>
    </source>
</evidence>
<dbReference type="Proteomes" id="UP000202259">
    <property type="component" value="Chromosome"/>
</dbReference>
<dbReference type="GO" id="GO:0032993">
    <property type="term" value="C:protein-DNA complex"/>
    <property type="evidence" value="ECO:0007669"/>
    <property type="project" value="TreeGrafter"/>
</dbReference>
<dbReference type="SUPFAM" id="SSF48150">
    <property type="entry name" value="DNA-glycosylase"/>
    <property type="match status" value="1"/>
</dbReference>
<gene>
    <name evidence="15" type="ORF">B5D82_12310</name>
</gene>
<keyword evidence="11" id="KW-0010">Activator</keyword>
<dbReference type="GO" id="GO:0006307">
    <property type="term" value="P:DNA alkylation repair"/>
    <property type="evidence" value="ECO:0007669"/>
    <property type="project" value="TreeGrafter"/>
</dbReference>